<keyword evidence="4" id="KW-0187">Copper transport</keyword>
<feature type="transmembrane region" description="Helical" evidence="4">
    <location>
        <begin position="214"/>
        <end position="238"/>
    </location>
</feature>
<comment type="caution">
    <text evidence="4">Lacks conserved residue(s) required for the propagation of feature annotation.</text>
</comment>
<dbReference type="Proteomes" id="UP001152747">
    <property type="component" value="Unassembled WGS sequence"/>
</dbReference>
<gene>
    <name evidence="5" type="ORF">CAMP_LOCUS12971</name>
</gene>
<sequence>MNEMMMNMSMTTVAGPVAKRHRMWMWYHTVIEETVLFETWTVYNLGMLFLACGLVILAGLLLEFIKYLRWVLRRKSGNRYAKHLSQTVFHFCQLLLAYLLMNVYMVYSVWIYFFKMKMDDGPPFMWMWFHTKIQDTVLFDTWNVTDVATLLWASGLIILTGIIVEGIKFLRWKIEVSKPAKPNSRYIDRLFSGPHFLQTVLFLLQIVLSYCLMLIFMTFSVWLGLAVLIGLTIGYLAFGSRE</sequence>
<organism evidence="5 6">
    <name type="scientific">Caenorhabditis angaria</name>
    <dbReference type="NCBI Taxonomy" id="860376"/>
    <lineage>
        <taxon>Eukaryota</taxon>
        <taxon>Metazoa</taxon>
        <taxon>Ecdysozoa</taxon>
        <taxon>Nematoda</taxon>
        <taxon>Chromadorea</taxon>
        <taxon>Rhabditida</taxon>
        <taxon>Rhabditina</taxon>
        <taxon>Rhabditomorpha</taxon>
        <taxon>Rhabditoidea</taxon>
        <taxon>Rhabditidae</taxon>
        <taxon>Peloderinae</taxon>
        <taxon>Caenorhabditis</taxon>
    </lineage>
</organism>
<keyword evidence="4" id="KW-0186">Copper</keyword>
<dbReference type="GO" id="GO:0016020">
    <property type="term" value="C:membrane"/>
    <property type="evidence" value="ECO:0007669"/>
    <property type="project" value="UniProtKB-SubCell"/>
</dbReference>
<keyword evidence="3 4" id="KW-0472">Membrane</keyword>
<dbReference type="PANTHER" id="PTHR12483:SF115">
    <property type="entry name" value="COPPER TRANSPORT PROTEIN"/>
    <property type="match status" value="1"/>
</dbReference>
<keyword evidence="1 4" id="KW-0812">Transmembrane</keyword>
<dbReference type="EMBL" id="CANHGI010000005">
    <property type="protein sequence ID" value="CAI5450334.1"/>
    <property type="molecule type" value="Genomic_DNA"/>
</dbReference>
<keyword evidence="4" id="KW-0406">Ion transport</keyword>
<accession>A0A9P1ISN2</accession>
<comment type="subcellular location">
    <subcellularLocation>
        <location evidence="4">Membrane</location>
        <topology evidence="4">Multi-pass membrane protein</topology>
    </subcellularLocation>
</comment>
<keyword evidence="4" id="KW-0813">Transport</keyword>
<name>A0A9P1ISN2_9PELO</name>
<keyword evidence="6" id="KW-1185">Reference proteome</keyword>
<evidence type="ECO:0000313" key="5">
    <source>
        <dbReference type="EMBL" id="CAI5450334.1"/>
    </source>
</evidence>
<protein>
    <recommendedName>
        <fullName evidence="4">Copper transport protein</fullName>
    </recommendedName>
</protein>
<dbReference type="PANTHER" id="PTHR12483">
    <property type="entry name" value="SOLUTE CARRIER FAMILY 31 COPPER TRANSPORTERS"/>
    <property type="match status" value="1"/>
</dbReference>
<reference evidence="5" key="1">
    <citation type="submission" date="2022-11" db="EMBL/GenBank/DDBJ databases">
        <authorList>
            <person name="Kikuchi T."/>
        </authorList>
    </citation>
    <scope>NUCLEOTIDE SEQUENCE</scope>
    <source>
        <strain evidence="5">PS1010</strain>
    </source>
</reference>
<proteinExistence type="inferred from homology"/>
<dbReference type="GO" id="GO:0005375">
    <property type="term" value="F:copper ion transmembrane transporter activity"/>
    <property type="evidence" value="ECO:0007669"/>
    <property type="project" value="UniProtKB-UniRule"/>
</dbReference>
<feature type="transmembrane region" description="Helical" evidence="4">
    <location>
        <begin position="88"/>
        <end position="113"/>
    </location>
</feature>
<dbReference type="Pfam" id="PF04145">
    <property type="entry name" value="Ctr"/>
    <property type="match status" value="3"/>
</dbReference>
<keyword evidence="2 4" id="KW-1133">Transmembrane helix</keyword>
<evidence type="ECO:0000256" key="2">
    <source>
        <dbReference type="ARBA" id="ARBA00022989"/>
    </source>
</evidence>
<evidence type="ECO:0000313" key="6">
    <source>
        <dbReference type="Proteomes" id="UP001152747"/>
    </source>
</evidence>
<feature type="transmembrane region" description="Helical" evidence="4">
    <location>
        <begin position="45"/>
        <end position="68"/>
    </location>
</feature>
<comment type="caution">
    <text evidence="5">The sequence shown here is derived from an EMBL/GenBank/DDBJ whole genome shotgun (WGS) entry which is preliminary data.</text>
</comment>
<feature type="transmembrane region" description="Helical" evidence="4">
    <location>
        <begin position="190"/>
        <end position="208"/>
    </location>
</feature>
<feature type="transmembrane region" description="Helical" evidence="4">
    <location>
        <begin position="150"/>
        <end position="170"/>
    </location>
</feature>
<dbReference type="InterPro" id="IPR007274">
    <property type="entry name" value="Cop_transporter"/>
</dbReference>
<dbReference type="AlphaFoldDB" id="A0A9P1ISN2"/>
<comment type="similarity">
    <text evidence="4">Belongs to the copper transporter (Ctr) (TC 1.A.56) family. SLC31A subfamily.</text>
</comment>
<dbReference type="OrthoDB" id="161814at2759"/>
<evidence type="ECO:0000256" key="4">
    <source>
        <dbReference type="RuleBase" id="RU367022"/>
    </source>
</evidence>
<evidence type="ECO:0000256" key="3">
    <source>
        <dbReference type="ARBA" id="ARBA00023136"/>
    </source>
</evidence>
<evidence type="ECO:0000256" key="1">
    <source>
        <dbReference type="ARBA" id="ARBA00022692"/>
    </source>
</evidence>